<dbReference type="Proteomes" id="UP001530293">
    <property type="component" value="Unassembled WGS sequence"/>
</dbReference>
<gene>
    <name evidence="2" type="ORF">ACHAWU_005880</name>
</gene>
<sequence length="383" mass="42519">MSISTLIKSSKTKTIIDCTREIRAIIANRLNHNDSKLKRMMKTTILLILVWLATVSANSLRHESSVGLALKGTERGGKVKVRMLKKDDSDDTDESEDHDERDDRDDRDDRDSKSDKECDDCHDGSSETRAHRDGRDRGSFCNDIHIVDEDHHCADDVKDAVDDHFFDATIHMDGDCDEADANEDVCLEISDSDDCDEVVNDSLDELEEWCSNGSRSGVNQGGGNAPPVIVVAPPEPEHVPCFSETEKTFSMVTMQYHCSDLILVEQGNTCIVSGHLGEDTTIRVSGCSDIILTDGDRSCPCADVIRAALLEEYIDAVIHMRSYCSDADSMICHKMSHSSDCELAKSLALMDMESRCGTTDNKSQSGYDEVFYVDEADSSWNHE</sequence>
<dbReference type="AlphaFoldDB" id="A0ABD3N1U4"/>
<accession>A0ABD3N1U4</accession>
<comment type="caution">
    <text evidence="2">The sequence shown here is derived from an EMBL/GenBank/DDBJ whole genome shotgun (WGS) entry which is preliminary data.</text>
</comment>
<organism evidence="2 3">
    <name type="scientific">Discostella pseudostelligera</name>
    <dbReference type="NCBI Taxonomy" id="259834"/>
    <lineage>
        <taxon>Eukaryota</taxon>
        <taxon>Sar</taxon>
        <taxon>Stramenopiles</taxon>
        <taxon>Ochrophyta</taxon>
        <taxon>Bacillariophyta</taxon>
        <taxon>Coscinodiscophyceae</taxon>
        <taxon>Thalassiosirophycidae</taxon>
        <taxon>Stephanodiscales</taxon>
        <taxon>Stephanodiscaceae</taxon>
        <taxon>Discostella</taxon>
    </lineage>
</organism>
<evidence type="ECO:0000256" key="1">
    <source>
        <dbReference type="SAM" id="MobiDB-lite"/>
    </source>
</evidence>
<reference evidence="2 3" key="1">
    <citation type="submission" date="2024-10" db="EMBL/GenBank/DDBJ databases">
        <title>Updated reference genomes for cyclostephanoid diatoms.</title>
        <authorList>
            <person name="Roberts W.R."/>
            <person name="Alverson A.J."/>
        </authorList>
    </citation>
    <scope>NUCLEOTIDE SEQUENCE [LARGE SCALE GENOMIC DNA]</scope>
    <source>
        <strain evidence="2 3">AJA232-27</strain>
    </source>
</reference>
<keyword evidence="3" id="KW-1185">Reference proteome</keyword>
<evidence type="ECO:0000313" key="3">
    <source>
        <dbReference type="Proteomes" id="UP001530293"/>
    </source>
</evidence>
<feature type="compositionally biased region" description="Acidic residues" evidence="1">
    <location>
        <begin position="89"/>
        <end position="106"/>
    </location>
</feature>
<evidence type="ECO:0000313" key="2">
    <source>
        <dbReference type="EMBL" id="KAL3770053.1"/>
    </source>
</evidence>
<name>A0ABD3N1U4_9STRA</name>
<feature type="compositionally biased region" description="Basic and acidic residues" evidence="1">
    <location>
        <begin position="107"/>
        <end position="134"/>
    </location>
</feature>
<protein>
    <submittedName>
        <fullName evidence="2">Uncharacterized protein</fullName>
    </submittedName>
</protein>
<proteinExistence type="predicted"/>
<feature type="region of interest" description="Disordered" evidence="1">
    <location>
        <begin position="81"/>
        <end position="134"/>
    </location>
</feature>
<dbReference type="EMBL" id="JALLBG020000046">
    <property type="protein sequence ID" value="KAL3770053.1"/>
    <property type="molecule type" value="Genomic_DNA"/>
</dbReference>